<evidence type="ECO:0000256" key="1">
    <source>
        <dbReference type="ARBA" id="ARBA00001445"/>
    </source>
</evidence>
<dbReference type="SUPFAM" id="SSF48208">
    <property type="entry name" value="Six-hairpin glycosidases"/>
    <property type="match status" value="1"/>
</dbReference>
<evidence type="ECO:0000256" key="2">
    <source>
        <dbReference type="ARBA" id="ARBA00012652"/>
    </source>
</evidence>
<evidence type="ECO:0000313" key="8">
    <source>
        <dbReference type="EMBL" id="QCX01367.1"/>
    </source>
</evidence>
<dbReference type="KEGG" id="asag:FGM00_15075"/>
<dbReference type="Pfam" id="PF25788">
    <property type="entry name" value="Ig_Rha78A_N"/>
    <property type="match status" value="1"/>
</dbReference>
<proteinExistence type="predicted"/>
<dbReference type="GO" id="GO:0030596">
    <property type="term" value="F:alpha-L-rhamnosidase activity"/>
    <property type="evidence" value="ECO:0007669"/>
    <property type="project" value="UniProtKB-EC"/>
</dbReference>
<dbReference type="EC" id="3.2.1.40" evidence="2"/>
<evidence type="ECO:0000259" key="7">
    <source>
        <dbReference type="Pfam" id="PF17390"/>
    </source>
</evidence>
<dbReference type="Gene3D" id="2.60.420.10">
    <property type="entry name" value="Maltose phosphorylase, domain 3"/>
    <property type="match status" value="1"/>
</dbReference>
<dbReference type="InterPro" id="IPR013783">
    <property type="entry name" value="Ig-like_fold"/>
</dbReference>
<dbReference type="Gene3D" id="2.60.120.260">
    <property type="entry name" value="Galactose-binding domain-like"/>
    <property type="match status" value="2"/>
</dbReference>
<dbReference type="PANTHER" id="PTHR33307">
    <property type="entry name" value="ALPHA-RHAMNOSIDASE (EUROFUNG)"/>
    <property type="match status" value="1"/>
</dbReference>
<feature type="domain" description="Alpha-L-rhamnosidase six-hairpin glycosidase" evidence="6">
    <location>
        <begin position="490"/>
        <end position="858"/>
    </location>
</feature>
<dbReference type="AlphaFoldDB" id="A0A5B7SS68"/>
<gene>
    <name evidence="8" type="ORF">FGM00_15075</name>
</gene>
<dbReference type="Pfam" id="PF08531">
    <property type="entry name" value="Bac_rhamnosid_N"/>
    <property type="match status" value="1"/>
</dbReference>
<comment type="catalytic activity">
    <reaction evidence="1">
        <text>Hydrolysis of terminal non-reducing alpha-L-rhamnose residues in alpha-L-rhamnosides.</text>
        <dbReference type="EC" id="3.2.1.40"/>
    </reaction>
</comment>
<dbReference type="Proteomes" id="UP000310017">
    <property type="component" value="Chromosome"/>
</dbReference>
<dbReference type="InterPro" id="IPR013737">
    <property type="entry name" value="Bac_rhamnosid_N"/>
</dbReference>
<dbReference type="InterPro" id="IPR016007">
    <property type="entry name" value="Alpha_rhamnosid"/>
</dbReference>
<feature type="domain" description="Bacterial alpha-L-rhamnosidase N-terminal" evidence="5">
    <location>
        <begin position="201"/>
        <end position="373"/>
    </location>
</feature>
<dbReference type="Pfam" id="PF17389">
    <property type="entry name" value="Bac_rhamnosid6H"/>
    <property type="match status" value="1"/>
</dbReference>
<dbReference type="Gene3D" id="2.60.40.10">
    <property type="entry name" value="Immunoglobulins"/>
    <property type="match status" value="1"/>
</dbReference>
<name>A0A5B7SS68_9FLAO</name>
<accession>A0A5B7SS68</accession>
<dbReference type="PANTHER" id="PTHR33307:SF6">
    <property type="entry name" value="ALPHA-RHAMNOSIDASE (EUROFUNG)-RELATED"/>
    <property type="match status" value="1"/>
</dbReference>
<organism evidence="8 9">
    <name type="scientific">Aggregatimonas sangjinii</name>
    <dbReference type="NCBI Taxonomy" id="2583587"/>
    <lineage>
        <taxon>Bacteria</taxon>
        <taxon>Pseudomonadati</taxon>
        <taxon>Bacteroidota</taxon>
        <taxon>Flavobacteriia</taxon>
        <taxon>Flavobacteriales</taxon>
        <taxon>Flavobacteriaceae</taxon>
        <taxon>Aggregatimonas</taxon>
    </lineage>
</organism>
<sequence length="977" mass="111015">MPYYDFPYSIVSLHYILNIKQLKLMNKPVLFLLIGLLFVSCDQKDLNENIVVESVTVNYLQNPLGLDDRQPSITWTMSSKGKNKRQSAYQIRVADTEIKLKENKNITWDSGKLSSSQNTQVRYDGPALKSGQQCYFQIKVWDENDTASDWSETHFWTIGLLAKEDWKADWISFKTTDSGVSDSLFLPAASYLRKPFSVSEKIKRATLYVTSLGVFEMSLNGQKIGEDLLTPGWTDYTKRIYYKTYDLSEGLQDGTNVLGSILGDGWYSGYVGPKELSNPRNRELYGLQPALFCQLEIEYESGKKESIVSDESWKGSEGPIFYADLLMGTGYNANLELTDWDKPTYSDTDWSNVQLHKGSQGILQAYPGNSIQVYDELEPVAITQPKEGTFIFDLGQNFAGHARLKVSGNKNDTIVMRFGERLHPDGTLMTENLRFARATDTYILKGGEMEEWEPKFTYHGFQYVEVTGLKTAPDTSTITGIAFGSSIPMNSSFTSSDPMLNRLYENVCWTQRSNFMEVPTDSPQRDERLGWLGDVQIFSKSALYNANLGAFNGKWFADVRDAQYDFGAYSTFAPRPYPELVWYSPGWMEAGVMVPYNTYKFYKDTKMIEKHYESMTRFMEYHIEKSSETDYFYPENSWTEVGPKGGFGDWLSMTEKHLAHDIMASMYYQYTLKIMAEMSEAIGKNTAAKRYRDIYNISVKNFIAHYINEERKFVIDETAYGDGKGYFEGEKGFTGHTQSAYATAIYFDLFPENLKQQAGGHLVQLIEANDYLPSSGILGIRQLLPALAAIGRSDLANRILLNKDYPSWGFQIENGATTIWERWNSYTPEKGFNGAMNAKMNSFNHYAFGAFSQYLFSEIAGIATEDAGFNTIKIQPHLGNHKLTHVAATYESINGPIKSSWSIKNDRFYLEVHIPVNTIAKIHIPNKNNGQIKENGKLVDQKSLKSSTIKKNYSVLIRGSGDYNFESNIETLKDPMK</sequence>
<feature type="domain" description="Alpha-L-rhamnosidase concanavalin-like" evidence="4">
    <location>
        <begin position="385"/>
        <end position="481"/>
    </location>
</feature>
<dbReference type="InterPro" id="IPR008928">
    <property type="entry name" value="6-hairpin_glycosidase_sf"/>
</dbReference>
<dbReference type="Pfam" id="PF17390">
    <property type="entry name" value="Bac_rhamnosid_C"/>
    <property type="match status" value="1"/>
</dbReference>
<evidence type="ECO:0000259" key="6">
    <source>
        <dbReference type="Pfam" id="PF17389"/>
    </source>
</evidence>
<dbReference type="InterPro" id="IPR012341">
    <property type="entry name" value="6hp_glycosidase-like_sf"/>
</dbReference>
<keyword evidence="3" id="KW-0378">Hydrolase</keyword>
<dbReference type="GO" id="GO:0005975">
    <property type="term" value="P:carbohydrate metabolic process"/>
    <property type="evidence" value="ECO:0007669"/>
    <property type="project" value="InterPro"/>
</dbReference>
<dbReference type="Pfam" id="PF05592">
    <property type="entry name" value="Bac_rhamnosid"/>
    <property type="match status" value="1"/>
</dbReference>
<dbReference type="PIRSF" id="PIRSF010631">
    <property type="entry name" value="A-rhamnsds"/>
    <property type="match status" value="1"/>
</dbReference>
<feature type="domain" description="Alpha-L-rhamnosidase C-terminal" evidence="7">
    <location>
        <begin position="861"/>
        <end position="937"/>
    </location>
</feature>
<reference evidence="8 9" key="1">
    <citation type="submission" date="2019-05" db="EMBL/GenBank/DDBJ databases">
        <title>Genome sequencing of F202Z8.</title>
        <authorList>
            <person name="Kwon Y.M."/>
        </authorList>
    </citation>
    <scope>NUCLEOTIDE SEQUENCE [LARGE SCALE GENOMIC DNA]</scope>
    <source>
        <strain evidence="8 9">F202Z8</strain>
    </source>
</reference>
<dbReference type="InterPro" id="IPR035396">
    <property type="entry name" value="Bac_rhamnosid6H"/>
</dbReference>
<evidence type="ECO:0000259" key="5">
    <source>
        <dbReference type="Pfam" id="PF08531"/>
    </source>
</evidence>
<dbReference type="OrthoDB" id="9815108at2"/>
<protein>
    <recommendedName>
        <fullName evidence="2">alpha-L-rhamnosidase</fullName>
        <ecNumber evidence="2">3.2.1.40</ecNumber>
    </recommendedName>
</protein>
<dbReference type="Gene3D" id="1.50.10.10">
    <property type="match status" value="1"/>
</dbReference>
<evidence type="ECO:0000256" key="3">
    <source>
        <dbReference type="ARBA" id="ARBA00022801"/>
    </source>
</evidence>
<keyword evidence="9" id="KW-1185">Reference proteome</keyword>
<evidence type="ECO:0000313" key="9">
    <source>
        <dbReference type="Proteomes" id="UP000310017"/>
    </source>
</evidence>
<evidence type="ECO:0000259" key="4">
    <source>
        <dbReference type="Pfam" id="PF05592"/>
    </source>
</evidence>
<dbReference type="InterPro" id="IPR035398">
    <property type="entry name" value="Bac_rhamnosid_C"/>
</dbReference>
<dbReference type="InterPro" id="IPR008902">
    <property type="entry name" value="Rhamnosid_concanavalin"/>
</dbReference>
<dbReference type="EMBL" id="CP040710">
    <property type="protein sequence ID" value="QCX01367.1"/>
    <property type="molecule type" value="Genomic_DNA"/>
</dbReference>